<dbReference type="GO" id="GO:0006631">
    <property type="term" value="P:fatty acid metabolic process"/>
    <property type="evidence" value="ECO:0007669"/>
    <property type="project" value="TreeGrafter"/>
</dbReference>
<sequence>MDSQDTMDMWPLHLELPLVAATISSASYLQISIVFAFFYWLLNARVRAMVNIMSTKIYEAYDSGSVKQGSSSLHHQLTQIQLKKREKLAMTKETALAAVDTAMYNTKSTEWITKHFSAPEKRPVTGMSCMKCTPTSRKSAQSSERPLPGINILSLEAFNKQPKGFIAGAFATILHCASFPSHNFPYIYNSVIQDVAVQDAIRQTADEMATELGITDQRGLQMLYTNNKNRAVKILTRMHSKLSNMVLRIVTWVLNKTLPNLYTSMTIPVHQIEMLREASKKGLPIIYLPLHRSHIDYIAVTLTLCQSGLRSPLVAAGANLNIPFFGRVLQGLGAFFIKRRIDPVSGKKDKIYRALLHTYMTHCIEAGHHFEFFIEGGRTRSGKPCMPKGGLLSVFVDAYLSGVLEDALLVPVSVNYEKIVEGSFVRELTGEPKKPETFVGAIKGIWKALTDKYGMVRIDFNQPFSLHELVRSFQGNKNLQNGRSLHVVPSSASLYGTDHVAEDQRTLVDSIARHIIYDCAHSTAVMSTNALAFLLLHIHRSGATLGDLTFSLDLLRQELVCAGKDLGFCGDSKDVLEYAIDLLGPGLVQKEKTAQGDVFVKPVTILPNVIELSYYANAVLPHFALESVVGLTLVTFTKNSIDDTPYVSADKLIDACLELCEILQYEFIFTKTCQNISDALYDTIDYFAALDILVRLEMPHSNSTKGADQYDVMGDYEDDETYVPPQRYGVSKKSPKLILFSNMMQSIVDSYAITVSHMKTLGEEPIEENTLVKNILATTNSMINEGVITKGETLSTDQIRNCLKLLDKWGVAKATPIDNRKVYSIEPKKVEEAVEKISRFAV</sequence>
<keyword evidence="4 6" id="KW-0472">Membrane</keyword>
<evidence type="ECO:0000256" key="4">
    <source>
        <dbReference type="ARBA" id="ARBA00023136"/>
    </source>
</evidence>
<dbReference type="GO" id="GO:0031966">
    <property type="term" value="C:mitochondrial membrane"/>
    <property type="evidence" value="ECO:0007669"/>
    <property type="project" value="TreeGrafter"/>
</dbReference>
<feature type="transmembrane region" description="Helical" evidence="6">
    <location>
        <begin position="20"/>
        <end position="42"/>
    </location>
</feature>
<reference evidence="8" key="1">
    <citation type="journal article" date="2014" name="PLoS ONE">
        <title>Transcriptome-Based Identification of ABC Transporters in the Western Tarnished Plant Bug Lygus hesperus.</title>
        <authorList>
            <person name="Hull J.J."/>
            <person name="Chaney K."/>
            <person name="Geib S.M."/>
            <person name="Fabrick J.A."/>
            <person name="Brent C.S."/>
            <person name="Walsh D."/>
            <person name="Lavine L.C."/>
        </authorList>
    </citation>
    <scope>NUCLEOTIDE SEQUENCE</scope>
</reference>
<dbReference type="GO" id="GO:0004366">
    <property type="term" value="F:glycerol-3-phosphate O-acyltransferase activity"/>
    <property type="evidence" value="ECO:0007669"/>
    <property type="project" value="TreeGrafter"/>
</dbReference>
<keyword evidence="6" id="KW-0812">Transmembrane</keyword>
<evidence type="ECO:0000313" key="9">
    <source>
        <dbReference type="EMBL" id="JAG60810.1"/>
    </source>
</evidence>
<name>A0A0A9YUL9_LYGHE</name>
<keyword evidence="6" id="KW-1133">Transmembrane helix</keyword>
<dbReference type="GO" id="GO:0008654">
    <property type="term" value="P:phospholipid biosynthetic process"/>
    <property type="evidence" value="ECO:0007669"/>
    <property type="project" value="TreeGrafter"/>
</dbReference>
<dbReference type="EMBL" id="GBHO01008288">
    <property type="protein sequence ID" value="JAG35316.1"/>
    <property type="molecule type" value="Transcribed_RNA"/>
</dbReference>
<dbReference type="InterPro" id="IPR022284">
    <property type="entry name" value="GPAT/DHAPAT"/>
</dbReference>
<evidence type="ECO:0000256" key="3">
    <source>
        <dbReference type="ARBA" id="ARBA00022679"/>
    </source>
</evidence>
<feature type="domain" description="Phospholipid/glycerol acyltransferase" evidence="7">
    <location>
        <begin position="285"/>
        <end position="417"/>
    </location>
</feature>
<dbReference type="GO" id="GO:0006072">
    <property type="term" value="P:glycerol-3-phosphate metabolic process"/>
    <property type="evidence" value="ECO:0007669"/>
    <property type="project" value="TreeGrafter"/>
</dbReference>
<evidence type="ECO:0000313" key="8">
    <source>
        <dbReference type="EMBL" id="JAG35316.1"/>
    </source>
</evidence>
<dbReference type="PANTHER" id="PTHR12563">
    <property type="entry name" value="GLYCEROL-3-PHOSPHATE ACYLTRANSFERASE"/>
    <property type="match status" value="1"/>
</dbReference>
<accession>A0A0A9YUL9</accession>
<proteinExistence type="inferred from homology"/>
<dbReference type="InterPro" id="IPR002123">
    <property type="entry name" value="Plipid/glycerol_acylTrfase"/>
</dbReference>
<dbReference type="GO" id="GO:0019432">
    <property type="term" value="P:triglyceride biosynthetic process"/>
    <property type="evidence" value="ECO:0007669"/>
    <property type="project" value="TreeGrafter"/>
</dbReference>
<keyword evidence="5 8" id="KW-0012">Acyltransferase</keyword>
<evidence type="ECO:0000256" key="6">
    <source>
        <dbReference type="SAM" id="Phobius"/>
    </source>
</evidence>
<comment type="similarity">
    <text evidence="2">Belongs to the GPAT/DAPAT family.</text>
</comment>
<reference evidence="8" key="2">
    <citation type="submission" date="2014-07" db="EMBL/GenBank/DDBJ databases">
        <authorList>
            <person name="Hull J."/>
        </authorList>
    </citation>
    <scope>NUCLEOTIDE SEQUENCE</scope>
</reference>
<evidence type="ECO:0000256" key="1">
    <source>
        <dbReference type="ARBA" id="ARBA00004370"/>
    </source>
</evidence>
<evidence type="ECO:0000256" key="5">
    <source>
        <dbReference type="ARBA" id="ARBA00023315"/>
    </source>
</evidence>
<organism evidence="8">
    <name type="scientific">Lygus hesperus</name>
    <name type="common">Western plant bug</name>
    <dbReference type="NCBI Taxonomy" id="30085"/>
    <lineage>
        <taxon>Eukaryota</taxon>
        <taxon>Metazoa</taxon>
        <taxon>Ecdysozoa</taxon>
        <taxon>Arthropoda</taxon>
        <taxon>Hexapoda</taxon>
        <taxon>Insecta</taxon>
        <taxon>Pterygota</taxon>
        <taxon>Neoptera</taxon>
        <taxon>Paraneoptera</taxon>
        <taxon>Hemiptera</taxon>
        <taxon>Heteroptera</taxon>
        <taxon>Panheteroptera</taxon>
        <taxon>Cimicomorpha</taxon>
        <taxon>Miridae</taxon>
        <taxon>Mirini</taxon>
        <taxon>Lygus</taxon>
    </lineage>
</organism>
<gene>
    <name evidence="8" type="primary">GPAM_0</name>
    <name evidence="8" type="ORF">CM83_59403</name>
</gene>
<dbReference type="EMBL" id="GBRD01005011">
    <property type="protein sequence ID" value="JAG60810.1"/>
    <property type="molecule type" value="Transcribed_RNA"/>
</dbReference>
<evidence type="ECO:0000259" key="7">
    <source>
        <dbReference type="SMART" id="SM00563"/>
    </source>
</evidence>
<evidence type="ECO:0000256" key="2">
    <source>
        <dbReference type="ARBA" id="ARBA00007937"/>
    </source>
</evidence>
<dbReference type="CDD" id="cd07993">
    <property type="entry name" value="LPLAT_DHAPAT-like"/>
    <property type="match status" value="1"/>
</dbReference>
<dbReference type="AlphaFoldDB" id="A0A0A9YUL9"/>
<keyword evidence="3 8" id="KW-0808">Transferase</keyword>
<dbReference type="Pfam" id="PF01553">
    <property type="entry name" value="Acyltransferase"/>
    <property type="match status" value="1"/>
</dbReference>
<dbReference type="Pfam" id="PF19277">
    <property type="entry name" value="GPAT_C"/>
    <property type="match status" value="1"/>
</dbReference>
<dbReference type="InterPro" id="IPR045520">
    <property type="entry name" value="GPAT/DHAPAT_C"/>
</dbReference>
<dbReference type="SUPFAM" id="SSF69593">
    <property type="entry name" value="Glycerol-3-phosphate (1)-acyltransferase"/>
    <property type="match status" value="1"/>
</dbReference>
<dbReference type="PANTHER" id="PTHR12563:SF23">
    <property type="entry name" value="BCDNA.GH07066"/>
    <property type="match status" value="1"/>
</dbReference>
<reference evidence="9" key="3">
    <citation type="submission" date="2014-09" db="EMBL/GenBank/DDBJ databases">
        <authorList>
            <person name="Magalhaes I.L.F."/>
            <person name="Oliveira U."/>
            <person name="Santos F.R."/>
            <person name="Vidigal T.H.D.A."/>
            <person name="Brescovit A.D."/>
            <person name="Santos A.J."/>
        </authorList>
    </citation>
    <scope>NUCLEOTIDE SEQUENCE</scope>
</reference>
<dbReference type="SMART" id="SM00563">
    <property type="entry name" value="PlsC"/>
    <property type="match status" value="1"/>
</dbReference>
<dbReference type="InterPro" id="IPR041728">
    <property type="entry name" value="GPAT/DHAPAT_LPLAT"/>
</dbReference>
<protein>
    <submittedName>
        <fullName evidence="8">Glycerol-3-phosphate acyltransferase 1, mitochondrial</fullName>
    </submittedName>
</protein>
<comment type="subcellular location">
    <subcellularLocation>
        <location evidence="1">Membrane</location>
    </subcellularLocation>
</comment>